<feature type="domain" description="TonB-dependent receptor-like beta-barrel" evidence="18">
    <location>
        <begin position="288"/>
        <end position="709"/>
    </location>
</feature>
<keyword evidence="4 14" id="KW-1134">Transmembrane beta strand</keyword>
<protein>
    <submittedName>
        <fullName evidence="20">Iron complex outermembrane receptor protein</fullName>
    </submittedName>
</protein>
<dbReference type="Pfam" id="PF07715">
    <property type="entry name" value="Plug"/>
    <property type="match status" value="1"/>
</dbReference>
<gene>
    <name evidence="20" type="ORF">C8J25_102245</name>
</gene>
<evidence type="ECO:0000259" key="18">
    <source>
        <dbReference type="Pfam" id="PF00593"/>
    </source>
</evidence>
<dbReference type="PROSITE" id="PS52016">
    <property type="entry name" value="TONB_DEPENDENT_REC_3"/>
    <property type="match status" value="1"/>
</dbReference>
<keyword evidence="10 16" id="KW-0798">TonB box</keyword>
<dbReference type="CDD" id="cd01347">
    <property type="entry name" value="ligand_gated_channel"/>
    <property type="match status" value="1"/>
</dbReference>
<dbReference type="InterPro" id="IPR010917">
    <property type="entry name" value="TonB_rcpt_CS"/>
</dbReference>
<feature type="domain" description="TonB-dependent receptor plug" evidence="19">
    <location>
        <begin position="59"/>
        <end position="160"/>
    </location>
</feature>
<organism evidence="20 21">
    <name type="scientific">Sphingomonas faeni</name>
    <dbReference type="NCBI Taxonomy" id="185950"/>
    <lineage>
        <taxon>Bacteria</taxon>
        <taxon>Pseudomonadati</taxon>
        <taxon>Pseudomonadota</taxon>
        <taxon>Alphaproteobacteria</taxon>
        <taxon>Sphingomonadales</taxon>
        <taxon>Sphingomonadaceae</taxon>
        <taxon>Sphingomonas</taxon>
    </lineage>
</organism>
<dbReference type="PANTHER" id="PTHR32552:SF84">
    <property type="entry name" value="TONB-DEPENDENT RECEPTOR-RELATED"/>
    <property type="match status" value="1"/>
</dbReference>
<keyword evidence="12 20" id="KW-0675">Receptor</keyword>
<keyword evidence="9" id="KW-0406">Ion transport</keyword>
<comment type="subcellular location">
    <subcellularLocation>
        <location evidence="1 14">Cell outer membrane</location>
        <topology evidence="1 14">Multi-pass membrane protein</topology>
    </subcellularLocation>
</comment>
<evidence type="ECO:0000256" key="8">
    <source>
        <dbReference type="ARBA" id="ARBA00023004"/>
    </source>
</evidence>
<keyword evidence="8" id="KW-0408">Iron</keyword>
<dbReference type="Gene3D" id="2.170.130.10">
    <property type="entry name" value="TonB-dependent receptor, plug domain"/>
    <property type="match status" value="1"/>
</dbReference>
<keyword evidence="5" id="KW-0410">Iron transport</keyword>
<keyword evidence="11 14" id="KW-0472">Membrane</keyword>
<proteinExistence type="inferred from homology"/>
<dbReference type="GO" id="GO:0015891">
    <property type="term" value="P:siderophore transport"/>
    <property type="evidence" value="ECO:0007669"/>
    <property type="project" value="InterPro"/>
</dbReference>
<evidence type="ECO:0000313" key="21">
    <source>
        <dbReference type="Proteomes" id="UP000244013"/>
    </source>
</evidence>
<dbReference type="EMBL" id="QAYE01000002">
    <property type="protein sequence ID" value="PTW48156.1"/>
    <property type="molecule type" value="Genomic_DNA"/>
</dbReference>
<evidence type="ECO:0000256" key="6">
    <source>
        <dbReference type="ARBA" id="ARBA00022692"/>
    </source>
</evidence>
<dbReference type="OrthoDB" id="9760333at2"/>
<dbReference type="PANTHER" id="PTHR32552">
    <property type="entry name" value="FERRICHROME IRON RECEPTOR-RELATED"/>
    <property type="match status" value="1"/>
</dbReference>
<dbReference type="GO" id="GO:0009279">
    <property type="term" value="C:cell outer membrane"/>
    <property type="evidence" value="ECO:0007669"/>
    <property type="project" value="UniProtKB-SubCell"/>
</dbReference>
<name>A0A2T5U9G1_9SPHN</name>
<evidence type="ECO:0000256" key="5">
    <source>
        <dbReference type="ARBA" id="ARBA00022496"/>
    </source>
</evidence>
<dbReference type="InterPro" id="IPR036942">
    <property type="entry name" value="Beta-barrel_TonB_sf"/>
</dbReference>
<keyword evidence="6 14" id="KW-0812">Transmembrane</keyword>
<feature type="short sequence motif" description="TonB C-terminal box" evidence="15">
    <location>
        <begin position="724"/>
        <end position="741"/>
    </location>
</feature>
<dbReference type="PROSITE" id="PS01156">
    <property type="entry name" value="TONB_DEPENDENT_REC_2"/>
    <property type="match status" value="1"/>
</dbReference>
<feature type="signal peptide" evidence="17">
    <location>
        <begin position="1"/>
        <end position="21"/>
    </location>
</feature>
<dbReference type="GO" id="GO:0038023">
    <property type="term" value="F:signaling receptor activity"/>
    <property type="evidence" value="ECO:0007669"/>
    <property type="project" value="InterPro"/>
</dbReference>
<evidence type="ECO:0000256" key="4">
    <source>
        <dbReference type="ARBA" id="ARBA00022452"/>
    </source>
</evidence>
<evidence type="ECO:0000259" key="19">
    <source>
        <dbReference type="Pfam" id="PF07715"/>
    </source>
</evidence>
<dbReference type="InterPro" id="IPR012910">
    <property type="entry name" value="Plug_dom"/>
</dbReference>
<dbReference type="GO" id="GO:0015344">
    <property type="term" value="F:siderophore uptake transmembrane transporter activity"/>
    <property type="evidence" value="ECO:0007669"/>
    <property type="project" value="TreeGrafter"/>
</dbReference>
<dbReference type="InterPro" id="IPR039426">
    <property type="entry name" value="TonB-dep_rcpt-like"/>
</dbReference>
<comment type="similarity">
    <text evidence="2 14 16">Belongs to the TonB-dependent receptor family.</text>
</comment>
<keyword evidence="3 14" id="KW-0813">Transport</keyword>
<evidence type="ECO:0000256" key="7">
    <source>
        <dbReference type="ARBA" id="ARBA00022729"/>
    </source>
</evidence>
<evidence type="ECO:0000256" key="16">
    <source>
        <dbReference type="RuleBase" id="RU003357"/>
    </source>
</evidence>
<dbReference type="Proteomes" id="UP000244013">
    <property type="component" value="Unassembled WGS sequence"/>
</dbReference>
<evidence type="ECO:0000256" key="11">
    <source>
        <dbReference type="ARBA" id="ARBA00023136"/>
    </source>
</evidence>
<feature type="chain" id="PRO_5015433857" evidence="17">
    <location>
        <begin position="22"/>
        <end position="741"/>
    </location>
</feature>
<dbReference type="InterPro" id="IPR000531">
    <property type="entry name" value="Beta-barrel_TonB"/>
</dbReference>
<dbReference type="Pfam" id="PF00593">
    <property type="entry name" value="TonB_dep_Rec_b-barrel"/>
    <property type="match status" value="1"/>
</dbReference>
<dbReference type="GeneID" id="91005278"/>
<evidence type="ECO:0000256" key="17">
    <source>
        <dbReference type="SAM" id="SignalP"/>
    </source>
</evidence>
<evidence type="ECO:0000256" key="13">
    <source>
        <dbReference type="ARBA" id="ARBA00023237"/>
    </source>
</evidence>
<keyword evidence="13 14" id="KW-0998">Cell outer membrane</keyword>
<evidence type="ECO:0000256" key="15">
    <source>
        <dbReference type="PROSITE-ProRule" id="PRU10144"/>
    </source>
</evidence>
<evidence type="ECO:0000256" key="14">
    <source>
        <dbReference type="PROSITE-ProRule" id="PRU01360"/>
    </source>
</evidence>
<dbReference type="NCBIfam" id="TIGR01783">
    <property type="entry name" value="TonB-siderophor"/>
    <property type="match status" value="1"/>
</dbReference>
<keyword evidence="7 17" id="KW-0732">Signal</keyword>
<reference evidence="20 21" key="1">
    <citation type="submission" date="2018-04" db="EMBL/GenBank/DDBJ databases">
        <title>Genomic Encyclopedia of Type Strains, Phase III (KMG-III): the genomes of soil and plant-associated and newly described type strains.</title>
        <authorList>
            <person name="Whitman W."/>
        </authorList>
    </citation>
    <scope>NUCLEOTIDE SEQUENCE [LARGE SCALE GENOMIC DNA]</scope>
    <source>
        <strain evidence="20 21">MA-olki</strain>
    </source>
</reference>
<dbReference type="RefSeq" id="WP_107953179.1">
    <property type="nucleotide sequence ID" value="NZ_QAYE01000002.1"/>
</dbReference>
<accession>A0A2T5U9G1</accession>
<dbReference type="Gene3D" id="2.40.170.20">
    <property type="entry name" value="TonB-dependent receptor, beta-barrel domain"/>
    <property type="match status" value="1"/>
</dbReference>
<dbReference type="InterPro" id="IPR010105">
    <property type="entry name" value="TonB_sidphr_rcpt"/>
</dbReference>
<dbReference type="AlphaFoldDB" id="A0A2T5U9G1"/>
<evidence type="ECO:0000256" key="12">
    <source>
        <dbReference type="ARBA" id="ARBA00023170"/>
    </source>
</evidence>
<evidence type="ECO:0000256" key="3">
    <source>
        <dbReference type="ARBA" id="ARBA00022448"/>
    </source>
</evidence>
<evidence type="ECO:0000313" key="20">
    <source>
        <dbReference type="EMBL" id="PTW48156.1"/>
    </source>
</evidence>
<comment type="caution">
    <text evidence="20">The sequence shown here is derived from an EMBL/GenBank/DDBJ whole genome shotgun (WGS) entry which is preliminary data.</text>
</comment>
<evidence type="ECO:0000256" key="1">
    <source>
        <dbReference type="ARBA" id="ARBA00004571"/>
    </source>
</evidence>
<evidence type="ECO:0000256" key="10">
    <source>
        <dbReference type="ARBA" id="ARBA00023077"/>
    </source>
</evidence>
<evidence type="ECO:0000256" key="2">
    <source>
        <dbReference type="ARBA" id="ARBA00009810"/>
    </source>
</evidence>
<evidence type="ECO:0000256" key="9">
    <source>
        <dbReference type="ARBA" id="ARBA00023065"/>
    </source>
</evidence>
<dbReference type="SUPFAM" id="SSF56935">
    <property type="entry name" value="Porins"/>
    <property type="match status" value="1"/>
</dbReference>
<dbReference type="InterPro" id="IPR037066">
    <property type="entry name" value="Plug_dom_sf"/>
</dbReference>
<sequence>MFKTIVFASASIVAFSGTAHASDKDDAIDKKAEIVVTGQRDQLKLDRKSDTGSRLGLSVRETPATVETLTQADMQVQGLRTAREAFNSVVGAIAGNVPGNPAVVTLRGFSGGAVSILQDGVRISTSTVVQRDTNVWHFDRIEVIKGPASVLYGEGALAGVINKVTRKPTFDGDHLDGLLSVGSFDTVTAASGVNLKLSDTVAVRADASYMHSNSLYDVDDNATRSVGLTGSILFKPSADLSLLFAVDHYEDRYDSSYQGLPFVSAAVARDPSDALRSQNGMVIDKALRLRNYNPYGAYSGARDTTLRSRIDYAIGGGWSVANDFTWYHAKRAFVLSGDQNFTAPTAAFPNGSFARSVQRIYHDHKFWNERLVFANDSVIAGLRNRFSLGGEYNDTNFVNPRQQSPVGGNAAVRIANVDPFAPIVGVFPTGDAAYSTTNVVYDSKLKTASVFAEDALNLTPGWLLVGGARYDYIDLTRVITNSNANGAVTRGAPTYDPFSWRIGTTYDLTPDITLYGQYTTAVTPVSSILLQSIVNTTYKLTKGRSYEVGFKASAFAKRLTMTGAAYRIEQTNILTRDPNNPQQAIQGGKQSSQGVELNIGAAVTDALSLFAGAAYTDAQYDQLSELIAGARIDRAGNRPINTPSTTVSGSALYTIKSIPVTLGGFVRHVSGFYTDTANSYFVHGHTTVDASISYQVAPQASVSVRGRNLTDAFYGEYSGYPTTNVYIGAPRSVEIALSTHF</sequence>